<evidence type="ECO:0000313" key="6">
    <source>
        <dbReference type="EMBL" id="SNR77350.1"/>
    </source>
</evidence>
<dbReference type="PANTHER" id="PTHR43701:SF5">
    <property type="entry name" value="MEMBRANE TRANSPORTER PROTEIN-RELATED"/>
    <property type="match status" value="1"/>
</dbReference>
<accession>A0A238Z1Y6</accession>
<dbReference type="RefSeq" id="WP_089382880.1">
    <property type="nucleotide sequence ID" value="NZ_FZNT01000012.1"/>
</dbReference>
<feature type="transmembrane region" description="Helical" evidence="5">
    <location>
        <begin position="149"/>
        <end position="169"/>
    </location>
</feature>
<gene>
    <name evidence="6" type="ORF">SAMN06265371_11235</name>
</gene>
<protein>
    <recommendedName>
        <fullName evidence="5">Probable membrane transporter protein</fullName>
    </recommendedName>
</protein>
<evidence type="ECO:0000256" key="3">
    <source>
        <dbReference type="ARBA" id="ARBA00022989"/>
    </source>
</evidence>
<proteinExistence type="inferred from homology"/>
<feature type="transmembrane region" description="Helical" evidence="5">
    <location>
        <begin position="39"/>
        <end position="71"/>
    </location>
</feature>
<feature type="transmembrane region" description="Helical" evidence="5">
    <location>
        <begin position="12"/>
        <end position="33"/>
    </location>
</feature>
<feature type="transmembrane region" description="Helical" evidence="5">
    <location>
        <begin position="83"/>
        <end position="100"/>
    </location>
</feature>
<reference evidence="6 7" key="1">
    <citation type="submission" date="2017-06" db="EMBL/GenBank/DDBJ databases">
        <authorList>
            <person name="Kim H.J."/>
            <person name="Triplett B.A."/>
        </authorList>
    </citation>
    <scope>NUCLEOTIDE SEQUENCE [LARGE SCALE GENOMIC DNA]</scope>
    <source>
        <strain evidence="6 7">DSM 29150</strain>
    </source>
</reference>
<evidence type="ECO:0000256" key="4">
    <source>
        <dbReference type="ARBA" id="ARBA00023136"/>
    </source>
</evidence>
<dbReference type="EMBL" id="FZNT01000012">
    <property type="protein sequence ID" value="SNR77350.1"/>
    <property type="molecule type" value="Genomic_DNA"/>
</dbReference>
<keyword evidence="5" id="KW-1003">Cell membrane</keyword>
<feature type="transmembrane region" description="Helical" evidence="5">
    <location>
        <begin position="181"/>
        <end position="202"/>
    </location>
</feature>
<feature type="transmembrane region" description="Helical" evidence="5">
    <location>
        <begin position="214"/>
        <end position="236"/>
    </location>
</feature>
<dbReference type="Proteomes" id="UP000198384">
    <property type="component" value="Unassembled WGS sequence"/>
</dbReference>
<dbReference type="GO" id="GO:0005886">
    <property type="term" value="C:plasma membrane"/>
    <property type="evidence" value="ECO:0007669"/>
    <property type="project" value="UniProtKB-SubCell"/>
</dbReference>
<dbReference type="PANTHER" id="PTHR43701">
    <property type="entry name" value="MEMBRANE TRANSPORTER PROTEIN MJ0441-RELATED"/>
    <property type="match status" value="1"/>
</dbReference>
<comment type="subcellular location">
    <subcellularLocation>
        <location evidence="5">Cell membrane</location>
        <topology evidence="5">Multi-pass membrane protein</topology>
    </subcellularLocation>
    <subcellularLocation>
        <location evidence="1">Membrane</location>
        <topology evidence="1">Multi-pass membrane protein</topology>
    </subcellularLocation>
</comment>
<keyword evidence="3 5" id="KW-1133">Transmembrane helix</keyword>
<feature type="transmembrane region" description="Helical" evidence="5">
    <location>
        <begin position="242"/>
        <end position="260"/>
    </location>
</feature>
<comment type="similarity">
    <text evidence="5">Belongs to the 4-toluene sulfonate uptake permease (TSUP) (TC 2.A.102) family.</text>
</comment>
<keyword evidence="4 5" id="KW-0472">Membrane</keyword>
<organism evidence="6 7">
    <name type="scientific">Lutibacter agarilyticus</name>
    <dbReference type="NCBI Taxonomy" id="1109740"/>
    <lineage>
        <taxon>Bacteria</taxon>
        <taxon>Pseudomonadati</taxon>
        <taxon>Bacteroidota</taxon>
        <taxon>Flavobacteriia</taxon>
        <taxon>Flavobacteriales</taxon>
        <taxon>Flavobacteriaceae</taxon>
        <taxon>Lutibacter</taxon>
    </lineage>
</organism>
<evidence type="ECO:0000256" key="5">
    <source>
        <dbReference type="RuleBase" id="RU363041"/>
    </source>
</evidence>
<dbReference type="InterPro" id="IPR051598">
    <property type="entry name" value="TSUP/Inactive_protease-like"/>
</dbReference>
<dbReference type="OrthoDB" id="560496at2"/>
<feature type="transmembrane region" description="Helical" evidence="5">
    <location>
        <begin position="106"/>
        <end position="128"/>
    </location>
</feature>
<name>A0A238Z1Y6_9FLAO</name>
<dbReference type="InterPro" id="IPR002781">
    <property type="entry name" value="TM_pro_TauE-like"/>
</dbReference>
<evidence type="ECO:0000313" key="7">
    <source>
        <dbReference type="Proteomes" id="UP000198384"/>
    </source>
</evidence>
<dbReference type="AlphaFoldDB" id="A0A238Z1Y6"/>
<dbReference type="Pfam" id="PF01925">
    <property type="entry name" value="TauE"/>
    <property type="match status" value="1"/>
</dbReference>
<sequence>MPIFQFLADTLISNWEIITLFFIIAVLYSSVGFGGGSSYIAVLALTSLAFTQIRTIALLCNIVVVSGSTFIFAKNKLFDWKKIIPLAITSLPLAFLGGYLKITQTFFFILLGLTLMTAATLMWTSGYIQQRSKETNLKKSIIKDTSYGGIIGFISGMVGIGGGIFLAPLLHLTNWDTPKKIAATSSFFILINSIGGLFGQYLNPNFYIEPTITIILMFTVLIGGQIGTRISIKLIAPIKLKKATAILIAIVSIRILWKYLF</sequence>
<keyword evidence="2 5" id="KW-0812">Transmembrane</keyword>
<evidence type="ECO:0000256" key="1">
    <source>
        <dbReference type="ARBA" id="ARBA00004141"/>
    </source>
</evidence>
<evidence type="ECO:0000256" key="2">
    <source>
        <dbReference type="ARBA" id="ARBA00022692"/>
    </source>
</evidence>
<keyword evidence="7" id="KW-1185">Reference proteome</keyword>